<dbReference type="PANTHER" id="PTHR21261">
    <property type="entry name" value="BEAT PROTEIN"/>
    <property type="match status" value="1"/>
</dbReference>
<dbReference type="KEGG" id="bmor:101735462"/>
<feature type="domain" description="Ig-like" evidence="2">
    <location>
        <begin position="133"/>
        <end position="233"/>
    </location>
</feature>
<dbReference type="Proteomes" id="UP000005204">
    <property type="component" value="Unassembled WGS sequence"/>
</dbReference>
<dbReference type="PANTHER" id="PTHR21261:SF15">
    <property type="entry name" value="BEATEN PATH IIIA, ISOFORM D-RELATED"/>
    <property type="match status" value="1"/>
</dbReference>
<feature type="chain" id="PRO_5035717085" description="Ig-like domain-containing protein" evidence="1">
    <location>
        <begin position="16"/>
        <end position="280"/>
    </location>
</feature>
<reference evidence="4" key="1">
    <citation type="journal article" date="2008" name="Insect Biochem. Mol. Biol.">
        <title>The genome of a lepidopteran model insect, the silkworm Bombyx mori.</title>
        <authorList>
            <consortium name="International Silkworm Genome Consortium"/>
        </authorList>
    </citation>
    <scope>NUCLEOTIDE SEQUENCE [LARGE SCALE GENOMIC DNA]</scope>
    <source>
        <strain evidence="4">p50T</strain>
    </source>
</reference>
<accession>A0A8R2DLI5</accession>
<dbReference type="InterPro" id="IPR036179">
    <property type="entry name" value="Ig-like_dom_sf"/>
</dbReference>
<dbReference type="GeneID" id="101735462"/>
<evidence type="ECO:0000256" key="1">
    <source>
        <dbReference type="SAM" id="SignalP"/>
    </source>
</evidence>
<evidence type="ECO:0000313" key="3">
    <source>
        <dbReference type="EnsemblMetazoa" id="XP_021203823.1"/>
    </source>
</evidence>
<keyword evidence="1" id="KW-0732">Signal</keyword>
<dbReference type="EnsemblMetazoa" id="XM_021348148.2">
    <property type="protein sequence ID" value="XP_021203823.1"/>
    <property type="gene ID" value="LOC101735462"/>
</dbReference>
<dbReference type="PROSITE" id="PS50835">
    <property type="entry name" value="IG_LIKE"/>
    <property type="match status" value="2"/>
</dbReference>
<feature type="domain" description="Ig-like" evidence="2">
    <location>
        <begin position="35"/>
        <end position="124"/>
    </location>
</feature>
<feature type="signal peptide" evidence="1">
    <location>
        <begin position="1"/>
        <end position="15"/>
    </location>
</feature>
<dbReference type="SUPFAM" id="SSF48726">
    <property type="entry name" value="Immunoglobulin"/>
    <property type="match status" value="1"/>
</dbReference>
<name>A0A8R2DLI5_BOMMO</name>
<evidence type="ECO:0000259" key="2">
    <source>
        <dbReference type="PROSITE" id="PS50835"/>
    </source>
</evidence>
<evidence type="ECO:0000313" key="4">
    <source>
        <dbReference type="Proteomes" id="UP000005204"/>
    </source>
</evidence>
<organism evidence="3 4">
    <name type="scientific">Bombyx mori</name>
    <name type="common">Silk moth</name>
    <dbReference type="NCBI Taxonomy" id="7091"/>
    <lineage>
        <taxon>Eukaryota</taxon>
        <taxon>Metazoa</taxon>
        <taxon>Ecdysozoa</taxon>
        <taxon>Arthropoda</taxon>
        <taxon>Hexapoda</taxon>
        <taxon>Insecta</taxon>
        <taxon>Pterygota</taxon>
        <taxon>Neoptera</taxon>
        <taxon>Endopterygota</taxon>
        <taxon>Lepidoptera</taxon>
        <taxon>Glossata</taxon>
        <taxon>Ditrysia</taxon>
        <taxon>Bombycoidea</taxon>
        <taxon>Bombycidae</taxon>
        <taxon>Bombycinae</taxon>
        <taxon>Bombyx</taxon>
    </lineage>
</organism>
<sequence>MLLIILSVFIAHSVSHTITLLDVPRWTDPKKEAELRCQYARQPLDPPLHSVKWYKDTHEIFRYTPQELETRAFNSSGVIVTNDSCNPEECVITARPERGTSKFTCEVSSEGPRFAVDRQSANMTVAVLPEYDPLITGLPTMVQAGEQAVVNCTSDYSLPAATIDWFVDSEPQEDPLITSENHVSGADGDGLSASWRTLHVYPDDYPTQRGYLALMCRATVPTRPPNVRSMSVRLYVASRPHISTYMFSKNNALLPSSSVKTFTQYTWTLLVTVQVSIFVT</sequence>
<proteinExistence type="predicted"/>
<dbReference type="RefSeq" id="XP_021203823.1">
    <property type="nucleotide sequence ID" value="XM_021348148.3"/>
</dbReference>
<reference evidence="3" key="2">
    <citation type="submission" date="2022-06" db="UniProtKB">
        <authorList>
            <consortium name="EnsemblMetazoa"/>
        </authorList>
    </citation>
    <scope>IDENTIFICATION</scope>
    <source>
        <strain evidence="3">p50T (Dazao)</strain>
    </source>
</reference>
<protein>
    <recommendedName>
        <fullName evidence="2">Ig-like domain-containing protein</fullName>
    </recommendedName>
</protein>
<dbReference type="Gene3D" id="2.60.40.10">
    <property type="entry name" value="Immunoglobulins"/>
    <property type="match status" value="2"/>
</dbReference>
<dbReference type="InterPro" id="IPR013783">
    <property type="entry name" value="Ig-like_fold"/>
</dbReference>
<keyword evidence="4" id="KW-1185">Reference proteome</keyword>
<dbReference type="AlphaFoldDB" id="A0A8R2DLI5"/>
<dbReference type="InterPro" id="IPR007110">
    <property type="entry name" value="Ig-like_dom"/>
</dbReference>